<proteinExistence type="predicted"/>
<keyword evidence="1" id="KW-0472">Membrane</keyword>
<organism evidence="2 3">
    <name type="scientific">Streptomyces daqingensis</name>
    <dbReference type="NCBI Taxonomy" id="1472640"/>
    <lineage>
        <taxon>Bacteria</taxon>
        <taxon>Bacillati</taxon>
        <taxon>Actinomycetota</taxon>
        <taxon>Actinomycetes</taxon>
        <taxon>Kitasatosporales</taxon>
        <taxon>Streptomycetaceae</taxon>
        <taxon>Streptomyces</taxon>
    </lineage>
</organism>
<accession>A0ABQ2MPR0</accession>
<evidence type="ECO:0000313" key="3">
    <source>
        <dbReference type="Proteomes" id="UP000631535"/>
    </source>
</evidence>
<dbReference type="Proteomes" id="UP000631535">
    <property type="component" value="Unassembled WGS sequence"/>
</dbReference>
<keyword evidence="3" id="KW-1185">Reference proteome</keyword>
<dbReference type="EMBL" id="BMMP01000019">
    <property type="protein sequence ID" value="GGO56254.1"/>
    <property type="molecule type" value="Genomic_DNA"/>
</dbReference>
<sequence length="87" mass="9567">MSGRCKGGIAGRSWAPWLRKVAFGLFTMSWLFALAVWLEGEVVPVIVAVIANLLVVLAAALALGFSREVGEVQRQFPARLLDQKRTR</sequence>
<name>A0ABQ2MPR0_9ACTN</name>
<evidence type="ECO:0000313" key="2">
    <source>
        <dbReference type="EMBL" id="GGO56254.1"/>
    </source>
</evidence>
<feature type="transmembrane region" description="Helical" evidence="1">
    <location>
        <begin position="44"/>
        <end position="65"/>
    </location>
</feature>
<evidence type="ECO:0000256" key="1">
    <source>
        <dbReference type="SAM" id="Phobius"/>
    </source>
</evidence>
<comment type="caution">
    <text evidence="2">The sequence shown here is derived from an EMBL/GenBank/DDBJ whole genome shotgun (WGS) entry which is preliminary data.</text>
</comment>
<keyword evidence="1" id="KW-0812">Transmembrane</keyword>
<keyword evidence="1" id="KW-1133">Transmembrane helix</keyword>
<protein>
    <submittedName>
        <fullName evidence="2">Uncharacterized protein</fullName>
    </submittedName>
</protein>
<reference evidence="3" key="1">
    <citation type="journal article" date="2019" name="Int. J. Syst. Evol. Microbiol.">
        <title>The Global Catalogue of Microorganisms (GCM) 10K type strain sequencing project: providing services to taxonomists for standard genome sequencing and annotation.</title>
        <authorList>
            <consortium name="The Broad Institute Genomics Platform"/>
            <consortium name="The Broad Institute Genome Sequencing Center for Infectious Disease"/>
            <person name="Wu L."/>
            <person name="Ma J."/>
        </authorList>
    </citation>
    <scope>NUCLEOTIDE SEQUENCE [LARGE SCALE GENOMIC DNA]</scope>
    <source>
        <strain evidence="3">CGMCC 4.7178</strain>
    </source>
</reference>
<feature type="transmembrane region" description="Helical" evidence="1">
    <location>
        <begin position="21"/>
        <end position="38"/>
    </location>
</feature>
<gene>
    <name evidence="2" type="ORF">GCM10012287_49420</name>
</gene>